<feature type="compositionally biased region" description="Polar residues" evidence="2">
    <location>
        <begin position="33"/>
        <end position="51"/>
    </location>
</feature>
<feature type="domain" description="DUF4097" evidence="3">
    <location>
        <begin position="233"/>
        <end position="474"/>
    </location>
</feature>
<feature type="domain" description="YvlB/LiaX N-terminal" evidence="4">
    <location>
        <begin position="2"/>
        <end position="32"/>
    </location>
</feature>
<dbReference type="RefSeq" id="WP_056989769.1">
    <property type="nucleotide sequence ID" value="NZ_AYZJ01000067.1"/>
</dbReference>
<dbReference type="NCBIfam" id="NF038025">
    <property type="entry name" value="dapto_LiaX"/>
    <property type="match status" value="1"/>
</dbReference>
<evidence type="ECO:0000259" key="4">
    <source>
        <dbReference type="Pfam" id="PF22746"/>
    </source>
</evidence>
<sequence>MNERERILDLVKQGVITSEEALVLLENLAKKQSAPQGKQSQPDATTGQTQAAPDEDSALTKLNTKIAEVSGSLDATSNQIKKTQAKVAANKEQIIVLDTMEDLDTLTAAKYEERGTLKRENAQLGEKLVQLADQQEQLRQTLADLHRQKRQLTKQSLAGILPDDWQDQTKDALNDLGKTVSVTTNQIGSMVKKTVSSVLDNVDWKDVNIKVPGLATEKFSHTFSYPDSQASIIDVKVANGDVTLVEGDGRDVVIQADIKLYGKMAGESPLQSFLDRSRVEVTDDHLIFQVPNKRIQADLIITVPKRDYDHVSLRLLNGNLKVNALSGKDFFAKSTNGDLTFSGLTAVMLETEGVNGSVKVNGQVHDLVVDAVNGDIKFKGDAKTLELKTVNGTIRTTLVSDFKALTASSVNGDVKLAMPASVAVTGEARTRFGSIKSRMSGVEADAKTKALSLDRPGTGAGTLKASVSSGTIQLKDTDLSK</sequence>
<feature type="coiled-coil region" evidence="1">
    <location>
        <begin position="73"/>
        <end position="155"/>
    </location>
</feature>
<organism evidence="5 6">
    <name type="scientific">Lacticaseibacillus camelliae DSM 22697 = JCM 13995</name>
    <dbReference type="NCBI Taxonomy" id="1423730"/>
    <lineage>
        <taxon>Bacteria</taxon>
        <taxon>Bacillati</taxon>
        <taxon>Bacillota</taxon>
        <taxon>Bacilli</taxon>
        <taxon>Lactobacillales</taxon>
        <taxon>Lactobacillaceae</taxon>
        <taxon>Lacticaseibacillus</taxon>
    </lineage>
</organism>
<evidence type="ECO:0000256" key="1">
    <source>
        <dbReference type="SAM" id="Coils"/>
    </source>
</evidence>
<evidence type="ECO:0000256" key="2">
    <source>
        <dbReference type="SAM" id="MobiDB-lite"/>
    </source>
</evidence>
<name>A0A0R2EWZ3_9LACO</name>
<reference evidence="5 6" key="1">
    <citation type="journal article" date="2015" name="Genome Announc.">
        <title>Expanding the biotechnology potential of lactobacilli through comparative genomics of 213 strains and associated genera.</title>
        <authorList>
            <person name="Sun Z."/>
            <person name="Harris H.M."/>
            <person name="McCann A."/>
            <person name="Guo C."/>
            <person name="Argimon S."/>
            <person name="Zhang W."/>
            <person name="Yang X."/>
            <person name="Jeffery I.B."/>
            <person name="Cooney J.C."/>
            <person name="Kagawa T.F."/>
            <person name="Liu W."/>
            <person name="Song Y."/>
            <person name="Salvetti E."/>
            <person name="Wrobel A."/>
            <person name="Rasinkangas P."/>
            <person name="Parkhill J."/>
            <person name="Rea M.C."/>
            <person name="O'Sullivan O."/>
            <person name="Ritari J."/>
            <person name="Douillard F.P."/>
            <person name="Paul Ross R."/>
            <person name="Yang R."/>
            <person name="Briner A.E."/>
            <person name="Felis G.E."/>
            <person name="de Vos W.M."/>
            <person name="Barrangou R."/>
            <person name="Klaenhammer T.R."/>
            <person name="Caufield P.W."/>
            <person name="Cui Y."/>
            <person name="Zhang H."/>
            <person name="O'Toole P.W."/>
        </authorList>
    </citation>
    <scope>NUCLEOTIDE SEQUENCE [LARGE SCALE GENOMIC DNA]</scope>
    <source>
        <strain evidence="5 6">DSM 22697</strain>
    </source>
</reference>
<dbReference type="InterPro" id="IPR053959">
    <property type="entry name" value="YvlB/LiaX_N"/>
</dbReference>
<feature type="region of interest" description="Disordered" evidence="2">
    <location>
        <begin position="32"/>
        <end position="56"/>
    </location>
</feature>
<dbReference type="Proteomes" id="UP000050865">
    <property type="component" value="Unassembled WGS sequence"/>
</dbReference>
<evidence type="ECO:0000313" key="5">
    <source>
        <dbReference type="EMBL" id="KRN20718.1"/>
    </source>
</evidence>
<dbReference type="PATRIC" id="fig|1423730.4.peg.55"/>
<protein>
    <submittedName>
        <fullName evidence="5">Uncharacterized protein</fullName>
    </submittedName>
</protein>
<dbReference type="AlphaFoldDB" id="A0A0R2EWZ3"/>
<dbReference type="InterPro" id="IPR058219">
    <property type="entry name" value="LiaX"/>
</dbReference>
<dbReference type="Pfam" id="PF13349">
    <property type="entry name" value="DUF4097"/>
    <property type="match status" value="1"/>
</dbReference>
<accession>A0A0R2EWZ3</accession>
<keyword evidence="1" id="KW-0175">Coiled coil</keyword>
<dbReference type="InterPro" id="IPR025164">
    <property type="entry name" value="Toastrack_DUF4097"/>
</dbReference>
<keyword evidence="6" id="KW-1185">Reference proteome</keyword>
<dbReference type="EMBL" id="AYZJ01000067">
    <property type="protein sequence ID" value="KRN20718.1"/>
    <property type="molecule type" value="Genomic_DNA"/>
</dbReference>
<dbReference type="STRING" id="1423730.FC75_GL000050"/>
<evidence type="ECO:0000313" key="6">
    <source>
        <dbReference type="Proteomes" id="UP000050865"/>
    </source>
</evidence>
<evidence type="ECO:0000259" key="3">
    <source>
        <dbReference type="Pfam" id="PF13349"/>
    </source>
</evidence>
<dbReference type="Pfam" id="PF22746">
    <property type="entry name" value="SHOCT-like_DUF2089-C"/>
    <property type="match status" value="1"/>
</dbReference>
<proteinExistence type="predicted"/>
<gene>
    <name evidence="5" type="ORF">FC75_GL000050</name>
</gene>
<comment type="caution">
    <text evidence="5">The sequence shown here is derived from an EMBL/GenBank/DDBJ whole genome shotgun (WGS) entry which is preliminary data.</text>
</comment>